<proteinExistence type="predicted"/>
<keyword evidence="7" id="KW-1185">Reference proteome</keyword>
<keyword evidence="1" id="KW-0805">Transcription regulation</keyword>
<dbReference type="Proteomes" id="UP000225548">
    <property type="component" value="Unassembled WGS sequence"/>
</dbReference>
<dbReference type="EMBL" id="PDJG01000001">
    <property type="protein sequence ID" value="PFG32477.1"/>
    <property type="molecule type" value="Genomic_DNA"/>
</dbReference>
<evidence type="ECO:0000256" key="2">
    <source>
        <dbReference type="ARBA" id="ARBA00023125"/>
    </source>
</evidence>
<reference evidence="6 7" key="1">
    <citation type="submission" date="2017-10" db="EMBL/GenBank/DDBJ databases">
        <title>Sequencing the genomes of 1000 actinobacteria strains.</title>
        <authorList>
            <person name="Klenk H.-P."/>
        </authorList>
    </citation>
    <scope>NUCLEOTIDE SEQUENCE [LARGE SCALE GENOMIC DNA]</scope>
    <source>
        <strain evidence="6 7">DSM 18966</strain>
    </source>
</reference>
<dbReference type="GO" id="GO:0000976">
    <property type="term" value="F:transcription cis-regulatory region binding"/>
    <property type="evidence" value="ECO:0007669"/>
    <property type="project" value="TreeGrafter"/>
</dbReference>
<organism evidence="6 7">
    <name type="scientific">Sanguibacter antarcticus</name>
    <dbReference type="NCBI Taxonomy" id="372484"/>
    <lineage>
        <taxon>Bacteria</taxon>
        <taxon>Bacillati</taxon>
        <taxon>Actinomycetota</taxon>
        <taxon>Actinomycetes</taxon>
        <taxon>Micrococcales</taxon>
        <taxon>Sanguibacteraceae</taxon>
        <taxon>Sanguibacter</taxon>
    </lineage>
</organism>
<accession>A0A2A9E0A7</accession>
<gene>
    <name evidence="6" type="ORF">ATL42_0317</name>
</gene>
<evidence type="ECO:0000259" key="5">
    <source>
        <dbReference type="PROSITE" id="PS50932"/>
    </source>
</evidence>
<name>A0A2A9E0A7_9MICO</name>
<dbReference type="Pfam" id="PF13377">
    <property type="entry name" value="Peripla_BP_3"/>
    <property type="match status" value="1"/>
</dbReference>
<dbReference type="Gene3D" id="1.10.260.40">
    <property type="entry name" value="lambda repressor-like DNA-binding domains"/>
    <property type="match status" value="1"/>
</dbReference>
<evidence type="ECO:0000313" key="7">
    <source>
        <dbReference type="Proteomes" id="UP000225548"/>
    </source>
</evidence>
<dbReference type="PROSITE" id="PS00356">
    <property type="entry name" value="HTH_LACI_1"/>
    <property type="match status" value="1"/>
</dbReference>
<evidence type="ECO:0000313" key="6">
    <source>
        <dbReference type="EMBL" id="PFG32477.1"/>
    </source>
</evidence>
<keyword evidence="2" id="KW-0238">DNA-binding</keyword>
<dbReference type="InterPro" id="IPR000843">
    <property type="entry name" value="HTH_LacI"/>
</dbReference>
<dbReference type="SMART" id="SM00354">
    <property type="entry name" value="HTH_LACI"/>
    <property type="match status" value="1"/>
</dbReference>
<dbReference type="SUPFAM" id="SSF47413">
    <property type="entry name" value="lambda repressor-like DNA-binding domains"/>
    <property type="match status" value="1"/>
</dbReference>
<evidence type="ECO:0000256" key="4">
    <source>
        <dbReference type="SAM" id="MobiDB-lite"/>
    </source>
</evidence>
<feature type="compositionally biased region" description="Polar residues" evidence="4">
    <location>
        <begin position="13"/>
        <end position="22"/>
    </location>
</feature>
<protein>
    <submittedName>
        <fullName evidence="6">LacI family transcriptional regulator</fullName>
    </submittedName>
</protein>
<dbReference type="Pfam" id="PF00356">
    <property type="entry name" value="LacI"/>
    <property type="match status" value="1"/>
</dbReference>
<dbReference type="InterPro" id="IPR010982">
    <property type="entry name" value="Lambda_DNA-bd_dom_sf"/>
</dbReference>
<dbReference type="AlphaFoldDB" id="A0A2A9E0A7"/>
<dbReference type="SUPFAM" id="SSF53822">
    <property type="entry name" value="Periplasmic binding protein-like I"/>
    <property type="match status" value="1"/>
</dbReference>
<feature type="region of interest" description="Disordered" evidence="4">
    <location>
        <begin position="1"/>
        <end position="31"/>
    </location>
</feature>
<comment type="caution">
    <text evidence="6">The sequence shown here is derived from an EMBL/GenBank/DDBJ whole genome shotgun (WGS) entry which is preliminary data.</text>
</comment>
<sequence>MHVPTLEEVAQTAGVSRSTASRAINGGSRVSPEAQTAVDDAIARLGYIPNRAARSLVTRRTNSIALVVPEPDERVLSDPFFAATLRGMNASLKDTDLQLVLLIDKPGETSGRIGRYLRNGHVDGAIVVSHHRKDDLESVIDVSRLPAVFVGRPFKVFPGLRFVDVDNFGGGVIATQHLIARGRRNIAHIAGPSDMTAGEDRQAGWRHALAQQGLPEGPLAGGDFTTAAGIEAMEAILAEDPTVDGVFAASDLMAVGAMRVLAKHGRSVPDDVAVVGYDDLGVAEGAIPALTTVRNPVVRMARHATDELLTTLGVFSADDLSEPPHDVTSTMAEDGHTVLAPELVERSST</sequence>
<dbReference type="CDD" id="cd01392">
    <property type="entry name" value="HTH_LacI"/>
    <property type="match status" value="1"/>
</dbReference>
<dbReference type="GO" id="GO:0003700">
    <property type="term" value="F:DNA-binding transcription factor activity"/>
    <property type="evidence" value="ECO:0007669"/>
    <property type="project" value="TreeGrafter"/>
</dbReference>
<dbReference type="PANTHER" id="PTHR30146:SF109">
    <property type="entry name" value="HTH-TYPE TRANSCRIPTIONAL REGULATOR GALS"/>
    <property type="match status" value="1"/>
</dbReference>
<evidence type="ECO:0000256" key="1">
    <source>
        <dbReference type="ARBA" id="ARBA00023015"/>
    </source>
</evidence>
<dbReference type="InterPro" id="IPR046335">
    <property type="entry name" value="LacI/GalR-like_sensor"/>
</dbReference>
<feature type="domain" description="HTH lacI-type" evidence="5">
    <location>
        <begin position="4"/>
        <end position="58"/>
    </location>
</feature>
<dbReference type="CDD" id="cd06267">
    <property type="entry name" value="PBP1_LacI_sugar_binding-like"/>
    <property type="match status" value="1"/>
</dbReference>
<dbReference type="PANTHER" id="PTHR30146">
    <property type="entry name" value="LACI-RELATED TRANSCRIPTIONAL REPRESSOR"/>
    <property type="match status" value="1"/>
</dbReference>
<keyword evidence="3" id="KW-0804">Transcription</keyword>
<dbReference type="InterPro" id="IPR028082">
    <property type="entry name" value="Peripla_BP_I"/>
</dbReference>
<dbReference type="PROSITE" id="PS50932">
    <property type="entry name" value="HTH_LACI_2"/>
    <property type="match status" value="1"/>
</dbReference>
<dbReference type="Gene3D" id="3.40.50.2300">
    <property type="match status" value="2"/>
</dbReference>
<evidence type="ECO:0000256" key="3">
    <source>
        <dbReference type="ARBA" id="ARBA00023163"/>
    </source>
</evidence>